<name>A0A0H2WKR2_BURMA</name>
<gene>
    <name evidence="2" type="ordered locus">BMA3016.1</name>
</gene>
<keyword evidence="3" id="KW-1185">Reference proteome</keyword>
<reference evidence="2 3" key="1">
    <citation type="journal article" date="2004" name="Proc. Natl. Acad. Sci. U.S.A.">
        <title>Structural flexibility in the Burkholderia mallei genome.</title>
        <authorList>
            <person name="Nierman W.C."/>
            <person name="DeShazer D."/>
            <person name="Kim H.S."/>
            <person name="Tettelin H."/>
            <person name="Nelson K.E."/>
            <person name="Feldblyum T."/>
            <person name="Ulrich R.L."/>
            <person name="Ronning C.M."/>
            <person name="Brinkac L.M."/>
            <person name="Daugherty S.C."/>
            <person name="Davidsen T.D."/>
            <person name="Deboy R.T."/>
            <person name="Dimitrov G."/>
            <person name="Dodson R.J."/>
            <person name="Durkin A.S."/>
            <person name="Gwinn M.L."/>
            <person name="Haft D.H."/>
            <person name="Khouri H."/>
            <person name="Kolonay J.F."/>
            <person name="Madupu R."/>
            <person name="Mohammoud Y."/>
            <person name="Nelson W.C."/>
            <person name="Radune D."/>
            <person name="Romero C.M."/>
            <person name="Sarria S."/>
            <person name="Selengut J."/>
            <person name="Shamblin C."/>
            <person name="Sullivan S.A."/>
            <person name="White O."/>
            <person name="Yu Y."/>
            <person name="Zafar N."/>
            <person name="Zhou L."/>
            <person name="Fraser C.M."/>
        </authorList>
    </citation>
    <scope>NUCLEOTIDE SEQUENCE [LARGE SCALE GENOMIC DNA]</scope>
    <source>
        <strain evidence="2 3">ATCC 23344</strain>
    </source>
</reference>
<protein>
    <submittedName>
        <fullName evidence="2">Uncharacterized protein</fullName>
    </submittedName>
</protein>
<proteinExistence type="predicted"/>
<accession>A0A0H2WKR2</accession>
<dbReference type="AlphaFoldDB" id="A0A0H2WKR2"/>
<organism evidence="2 3">
    <name type="scientific">Burkholderia mallei (strain ATCC 23344)</name>
    <dbReference type="NCBI Taxonomy" id="243160"/>
    <lineage>
        <taxon>Bacteria</taxon>
        <taxon>Pseudomonadati</taxon>
        <taxon>Pseudomonadota</taxon>
        <taxon>Betaproteobacteria</taxon>
        <taxon>Burkholderiales</taxon>
        <taxon>Burkholderiaceae</taxon>
        <taxon>Burkholderia</taxon>
        <taxon>pseudomallei group</taxon>
    </lineage>
</organism>
<evidence type="ECO:0000313" key="3">
    <source>
        <dbReference type="Proteomes" id="UP000006693"/>
    </source>
</evidence>
<dbReference type="KEGG" id="bma:BMA3016.1"/>
<keyword evidence="1" id="KW-1133">Transmembrane helix</keyword>
<feature type="transmembrane region" description="Helical" evidence="1">
    <location>
        <begin position="75"/>
        <end position="94"/>
    </location>
</feature>
<dbReference type="PATRIC" id="fig|243160.12.peg.3093"/>
<feature type="transmembrane region" description="Helical" evidence="1">
    <location>
        <begin position="51"/>
        <end position="69"/>
    </location>
</feature>
<sequence>MPKIVARPMHVRARATGVMPRYPLAASITAHAAHNGLRHPPRSAESIMKKIAVVLLTAGSLALAGPASAHDRGGVIVGALIVGAVLGAIVMSALNPAPAVAYAAPAYQAPAYRAPAISRRDISRRRLTVRSRGQSL</sequence>
<dbReference type="EMBL" id="CP000010">
    <property type="protein sequence ID" value="AAU50141.1"/>
    <property type="molecule type" value="Genomic_DNA"/>
</dbReference>
<keyword evidence="1" id="KW-0472">Membrane</keyword>
<keyword evidence="1" id="KW-0812">Transmembrane</keyword>
<dbReference type="HOGENOM" id="CLU_1871507_0_0_4"/>
<evidence type="ECO:0000313" key="2">
    <source>
        <dbReference type="EMBL" id="AAU50141.1"/>
    </source>
</evidence>
<evidence type="ECO:0000256" key="1">
    <source>
        <dbReference type="SAM" id="Phobius"/>
    </source>
</evidence>
<dbReference type="Proteomes" id="UP000006693">
    <property type="component" value="Chromosome 1"/>
</dbReference>
<dbReference type="eggNOG" id="ENOG50330EQ">
    <property type="taxonomic scope" value="Bacteria"/>
</dbReference>